<evidence type="ECO:0000259" key="2">
    <source>
        <dbReference type="PROSITE" id="PS50943"/>
    </source>
</evidence>
<dbReference type="InterPro" id="IPR010982">
    <property type="entry name" value="Lambda_DNA-bd_dom_sf"/>
</dbReference>
<evidence type="ECO:0000313" key="4">
    <source>
        <dbReference type="Proteomes" id="UP000503308"/>
    </source>
</evidence>
<gene>
    <name evidence="3" type="ORF">G3256_05910</name>
</gene>
<dbReference type="Pfam" id="PF13560">
    <property type="entry name" value="HTH_31"/>
    <property type="match status" value="1"/>
</dbReference>
<dbReference type="SUPFAM" id="SSF47413">
    <property type="entry name" value="lambda repressor-like DNA-binding domains"/>
    <property type="match status" value="1"/>
</dbReference>
<name>A0A858SPY6_9RHOB</name>
<dbReference type="RefSeq" id="WP_169639940.1">
    <property type="nucleotide sequence ID" value="NZ_CP048788.1"/>
</dbReference>
<dbReference type="PANTHER" id="PTHR46558:SF11">
    <property type="entry name" value="HTH-TYPE TRANSCRIPTIONAL REGULATOR XRE"/>
    <property type="match status" value="1"/>
</dbReference>
<dbReference type="AlphaFoldDB" id="A0A858SPY6"/>
<dbReference type="SMART" id="SM00530">
    <property type="entry name" value="HTH_XRE"/>
    <property type="match status" value="1"/>
</dbReference>
<evidence type="ECO:0000256" key="1">
    <source>
        <dbReference type="ARBA" id="ARBA00023125"/>
    </source>
</evidence>
<proteinExistence type="predicted"/>
<dbReference type="InterPro" id="IPR001387">
    <property type="entry name" value="Cro/C1-type_HTH"/>
</dbReference>
<dbReference type="CDD" id="cd00093">
    <property type="entry name" value="HTH_XRE"/>
    <property type="match status" value="1"/>
</dbReference>
<organism evidence="3 4">
    <name type="scientific">Roseobacter ponti</name>
    <dbReference type="NCBI Taxonomy" id="1891787"/>
    <lineage>
        <taxon>Bacteria</taxon>
        <taxon>Pseudomonadati</taxon>
        <taxon>Pseudomonadota</taxon>
        <taxon>Alphaproteobacteria</taxon>
        <taxon>Rhodobacterales</taxon>
        <taxon>Roseobacteraceae</taxon>
        <taxon>Roseobacter</taxon>
    </lineage>
</organism>
<dbReference type="KEGG" id="rpon:G3256_05910"/>
<keyword evidence="4" id="KW-1185">Reference proteome</keyword>
<dbReference type="EMBL" id="CP048788">
    <property type="protein sequence ID" value="QJF50725.1"/>
    <property type="molecule type" value="Genomic_DNA"/>
</dbReference>
<dbReference type="PROSITE" id="PS50943">
    <property type="entry name" value="HTH_CROC1"/>
    <property type="match status" value="1"/>
</dbReference>
<feature type="domain" description="HTH cro/C1-type" evidence="2">
    <location>
        <begin position="17"/>
        <end position="62"/>
    </location>
</feature>
<dbReference type="Proteomes" id="UP000503308">
    <property type="component" value="Chromosome"/>
</dbReference>
<dbReference type="Gene3D" id="1.10.260.40">
    <property type="entry name" value="lambda repressor-like DNA-binding domains"/>
    <property type="match status" value="1"/>
</dbReference>
<protein>
    <submittedName>
        <fullName evidence="3">Helix-turn-helix transcriptional regulator</fullName>
    </submittedName>
</protein>
<accession>A0A858SPY6</accession>
<reference evidence="3 4" key="1">
    <citation type="submission" date="2020-02" db="EMBL/GenBank/DDBJ databases">
        <title>Genome sequence of Roseobacter ponti.</title>
        <authorList>
            <person name="Hollensteiner J."/>
            <person name="Schneider D."/>
            <person name="Poehlein A."/>
            <person name="Daniel R."/>
        </authorList>
    </citation>
    <scope>NUCLEOTIDE SEQUENCE [LARGE SCALE GENOMIC DNA]</scope>
    <source>
        <strain evidence="3 4">DSM 106830</strain>
    </source>
</reference>
<dbReference type="PANTHER" id="PTHR46558">
    <property type="entry name" value="TRACRIPTIONAL REGULATORY PROTEIN-RELATED-RELATED"/>
    <property type="match status" value="1"/>
</dbReference>
<keyword evidence="1" id="KW-0238">DNA-binding</keyword>
<sequence>MDIGERLFSLRQKTQESLQEVADKVGVSKAHVWELEKGRSKNPSFELVRKLAAHYGVGIDVLTGEAAEPRADELQIERIHRGLDKLTKRDREIVEQMIDAMKQKNPEGTQ</sequence>
<dbReference type="GO" id="GO:0003677">
    <property type="term" value="F:DNA binding"/>
    <property type="evidence" value="ECO:0007669"/>
    <property type="project" value="UniProtKB-KW"/>
</dbReference>
<evidence type="ECO:0000313" key="3">
    <source>
        <dbReference type="EMBL" id="QJF50725.1"/>
    </source>
</evidence>